<sequence length="39" mass="4546">MDSYLVDLNLIFIKKFDYFCNPYSIKAPFNGITETVLIV</sequence>
<dbReference type="AlphaFoldDB" id="A0A3T0KVL3"/>
<evidence type="ECO:0000313" key="1">
    <source>
        <dbReference type="EMBL" id="AZV44314.1"/>
    </source>
</evidence>
<reference evidence="1 2" key="1">
    <citation type="submission" date="2018-01" db="EMBL/GenBank/DDBJ databases">
        <title>Bacillus asahii Genome sequencing and assembly.</title>
        <authorList>
            <person name="Jiang H."/>
            <person name="Feng Y."/>
            <person name="Zhao F."/>
            <person name="Lin X."/>
        </authorList>
    </citation>
    <scope>NUCLEOTIDE SEQUENCE [LARGE SCALE GENOMIC DNA]</scope>
    <source>
        <strain evidence="1 2">OM18</strain>
    </source>
</reference>
<dbReference type="KEGG" id="pasa:BAOM_3705"/>
<gene>
    <name evidence="1" type="ORF">BAOM_3705</name>
</gene>
<name>A0A3T0KVL3_9BACI</name>
<evidence type="ECO:0000313" key="2">
    <source>
        <dbReference type="Proteomes" id="UP000283095"/>
    </source>
</evidence>
<organism evidence="1 2">
    <name type="scientific">Peribacillus asahii</name>
    <dbReference type="NCBI Taxonomy" id="228899"/>
    <lineage>
        <taxon>Bacteria</taxon>
        <taxon>Bacillati</taxon>
        <taxon>Bacillota</taxon>
        <taxon>Bacilli</taxon>
        <taxon>Bacillales</taxon>
        <taxon>Bacillaceae</taxon>
        <taxon>Peribacillus</taxon>
    </lineage>
</organism>
<proteinExistence type="predicted"/>
<protein>
    <submittedName>
        <fullName evidence="1">Uncharacterized protein</fullName>
    </submittedName>
</protein>
<dbReference type="EMBL" id="CP026095">
    <property type="protein sequence ID" value="AZV44314.1"/>
    <property type="molecule type" value="Genomic_DNA"/>
</dbReference>
<dbReference type="Proteomes" id="UP000283095">
    <property type="component" value="Chromosome"/>
</dbReference>
<accession>A0A3T0KVL3</accession>